<organism evidence="1">
    <name type="scientific">Anguilla anguilla</name>
    <name type="common">European freshwater eel</name>
    <name type="synonym">Muraena anguilla</name>
    <dbReference type="NCBI Taxonomy" id="7936"/>
    <lineage>
        <taxon>Eukaryota</taxon>
        <taxon>Metazoa</taxon>
        <taxon>Chordata</taxon>
        <taxon>Craniata</taxon>
        <taxon>Vertebrata</taxon>
        <taxon>Euteleostomi</taxon>
        <taxon>Actinopterygii</taxon>
        <taxon>Neopterygii</taxon>
        <taxon>Teleostei</taxon>
        <taxon>Anguilliformes</taxon>
        <taxon>Anguillidae</taxon>
        <taxon>Anguilla</taxon>
    </lineage>
</organism>
<proteinExistence type="predicted"/>
<dbReference type="EMBL" id="GBXM01028554">
    <property type="protein sequence ID" value="JAH80023.1"/>
    <property type="molecule type" value="Transcribed_RNA"/>
</dbReference>
<accession>A0A0E9VRV8</accession>
<protein>
    <submittedName>
        <fullName evidence="1">Uncharacterized protein</fullName>
    </submittedName>
</protein>
<reference evidence="1" key="1">
    <citation type="submission" date="2014-11" db="EMBL/GenBank/DDBJ databases">
        <authorList>
            <person name="Amaro Gonzalez C."/>
        </authorList>
    </citation>
    <scope>NUCLEOTIDE SEQUENCE</scope>
</reference>
<name>A0A0E9VRV8_ANGAN</name>
<reference evidence="1" key="2">
    <citation type="journal article" date="2015" name="Fish Shellfish Immunol.">
        <title>Early steps in the European eel (Anguilla anguilla)-Vibrio vulnificus interaction in the gills: Role of the RtxA13 toxin.</title>
        <authorList>
            <person name="Callol A."/>
            <person name="Pajuelo D."/>
            <person name="Ebbesson L."/>
            <person name="Teles M."/>
            <person name="MacKenzie S."/>
            <person name="Amaro C."/>
        </authorList>
    </citation>
    <scope>NUCLEOTIDE SEQUENCE</scope>
</reference>
<evidence type="ECO:0000313" key="1">
    <source>
        <dbReference type="EMBL" id="JAH80023.1"/>
    </source>
</evidence>
<sequence>MSSDVVSHAGWSDS</sequence>